<dbReference type="Gene3D" id="3.30.70.20">
    <property type="match status" value="1"/>
</dbReference>
<dbReference type="PIRSF" id="PIRSF000361">
    <property type="entry name" value="Frd-NADP+_RD"/>
    <property type="match status" value="1"/>
</dbReference>
<dbReference type="Proteomes" id="UP001165679">
    <property type="component" value="Unassembled WGS sequence"/>
</dbReference>
<keyword evidence="2 9" id="KW-0285">Flavoprotein</keyword>
<dbReference type="EC" id="1.14.13.208" evidence="13"/>
<evidence type="ECO:0000256" key="1">
    <source>
        <dbReference type="ARBA" id="ARBA00001974"/>
    </source>
</evidence>
<sequence>MTAVARVKQHLIDPEICIRCNTCEATCPVGAITHDANNYVVDAAVCNFCMDCVAPCPTGSIDNWFMVEQPFTVDDQFGWNELPPRPAEGATESLEAIEDEASALLAEAHARAGGRARAPATASKPRINLFNRDNPAIATVTGNFRITAADAESDVRHIILDFGTVPFPVLEGQSIGILPPGTDAAGGPHAMRLYSIASSRDGERPNTNNLALTVKRVREPRDGGVFQGVASTYLCDLKLGEKVQVVGPYGATFLMPDDPDADIVMICTGTGAAPFRGFTERRRRTSSTVRGKLLMFFGARTPQELPYFGPLQKVPAGVLDKELVYSRRPGAPREYVQDRMRTRAGDVAELLRRETTHVFVCGLRGLEDGVEQAMSDIGRQYGIDWPALRARMLEGGRYHAETY</sequence>
<protein>
    <submittedName>
        <fullName evidence="13">Benzoyl-CoA 2,3-epoxidase subunit BoxA</fullName>
        <ecNumber evidence="13">1.14.13.208</ecNumber>
    </submittedName>
</protein>
<evidence type="ECO:0000259" key="11">
    <source>
        <dbReference type="PROSITE" id="PS51379"/>
    </source>
</evidence>
<evidence type="ECO:0000256" key="4">
    <source>
        <dbReference type="ARBA" id="ARBA00022827"/>
    </source>
</evidence>
<dbReference type="EMBL" id="JAPDNT010000022">
    <property type="protein sequence ID" value="MCW3476649.1"/>
    <property type="molecule type" value="Genomic_DNA"/>
</dbReference>
<evidence type="ECO:0000256" key="7">
    <source>
        <dbReference type="ARBA" id="ARBA00023004"/>
    </source>
</evidence>
<dbReference type="GO" id="GO:0051536">
    <property type="term" value="F:iron-sulfur cluster binding"/>
    <property type="evidence" value="ECO:0007669"/>
    <property type="project" value="UniProtKB-KW"/>
</dbReference>
<dbReference type="PROSITE" id="PS51379">
    <property type="entry name" value="4FE4S_FER_2"/>
    <property type="match status" value="1"/>
</dbReference>
<dbReference type="Pfam" id="PF00037">
    <property type="entry name" value="Fer4"/>
    <property type="match status" value="1"/>
</dbReference>
<dbReference type="RefSeq" id="WP_264715465.1">
    <property type="nucleotide sequence ID" value="NZ_JAPDNT010000022.1"/>
</dbReference>
<keyword evidence="8" id="KW-0411">Iron-sulfur</keyword>
<dbReference type="InterPro" id="IPR001433">
    <property type="entry name" value="OxRdtase_FAD/NAD-bd"/>
</dbReference>
<feature type="binding site" evidence="10">
    <location>
        <position position="270"/>
    </location>
    <ligand>
        <name>NADP(+)</name>
        <dbReference type="ChEBI" id="CHEBI:58349"/>
    </ligand>
</feature>
<organism evidence="13 14">
    <name type="scientific">Limobrevibacterium gyesilva</name>
    <dbReference type="NCBI Taxonomy" id="2991712"/>
    <lineage>
        <taxon>Bacteria</taxon>
        <taxon>Pseudomonadati</taxon>
        <taxon>Pseudomonadota</taxon>
        <taxon>Alphaproteobacteria</taxon>
        <taxon>Acetobacterales</taxon>
        <taxon>Acetobacteraceae</taxon>
        <taxon>Limobrevibacterium</taxon>
    </lineage>
</organism>
<dbReference type="AlphaFoldDB" id="A0AA41YNA0"/>
<evidence type="ECO:0000256" key="3">
    <source>
        <dbReference type="ARBA" id="ARBA00022723"/>
    </source>
</evidence>
<feature type="domain" description="FAD-binding FR-type" evidence="12">
    <location>
        <begin position="133"/>
        <end position="255"/>
    </location>
</feature>
<reference evidence="13" key="2">
    <citation type="submission" date="2022-10" db="EMBL/GenBank/DDBJ databases">
        <authorList>
            <person name="Trinh H.N."/>
        </authorList>
    </citation>
    <scope>NUCLEOTIDE SEQUENCE</scope>
    <source>
        <strain evidence="13">RN2-1</strain>
    </source>
</reference>
<evidence type="ECO:0000256" key="2">
    <source>
        <dbReference type="ARBA" id="ARBA00022630"/>
    </source>
</evidence>
<dbReference type="InterPro" id="IPR001709">
    <property type="entry name" value="Flavoprot_Pyr_Nucl_cyt_Rdtase"/>
</dbReference>
<keyword evidence="6 9" id="KW-0560">Oxidoreductase</keyword>
<comment type="caution">
    <text evidence="13">The sequence shown here is derived from an EMBL/GenBank/DDBJ whole genome shotgun (WGS) entry which is preliminary data.</text>
</comment>
<evidence type="ECO:0000256" key="5">
    <source>
        <dbReference type="ARBA" id="ARBA00022857"/>
    </source>
</evidence>
<proteinExistence type="predicted"/>
<dbReference type="PANTHER" id="PTHR43314">
    <property type="match status" value="1"/>
</dbReference>
<dbReference type="InterPro" id="IPR017927">
    <property type="entry name" value="FAD-bd_FR_type"/>
</dbReference>
<evidence type="ECO:0000259" key="12">
    <source>
        <dbReference type="PROSITE" id="PS51384"/>
    </source>
</evidence>
<dbReference type="InterPro" id="IPR017900">
    <property type="entry name" value="4Fe4S_Fe_S_CS"/>
</dbReference>
<dbReference type="PRINTS" id="PR00371">
    <property type="entry name" value="FPNCR"/>
</dbReference>
<dbReference type="PROSITE" id="PS51384">
    <property type="entry name" value="FAD_FR"/>
    <property type="match status" value="1"/>
</dbReference>
<dbReference type="GO" id="GO:0016491">
    <property type="term" value="F:oxidoreductase activity"/>
    <property type="evidence" value="ECO:0007669"/>
    <property type="project" value="UniProtKB-KW"/>
</dbReference>
<feature type="binding site" evidence="10">
    <location>
        <position position="401"/>
    </location>
    <ligand>
        <name>NADP(+)</name>
        <dbReference type="ChEBI" id="CHEBI:58349"/>
    </ligand>
</feature>
<keyword evidence="5 9" id="KW-0521">NADP</keyword>
<feature type="domain" description="4Fe-4S ferredoxin-type" evidence="11">
    <location>
        <begin position="8"/>
        <end position="37"/>
    </location>
</feature>
<dbReference type="InterPro" id="IPR017896">
    <property type="entry name" value="4Fe4S_Fe-S-bd"/>
</dbReference>
<dbReference type="InterPro" id="IPR017938">
    <property type="entry name" value="Riboflavin_synthase-like_b-brl"/>
</dbReference>
<evidence type="ECO:0000256" key="8">
    <source>
        <dbReference type="ARBA" id="ARBA00023014"/>
    </source>
</evidence>
<dbReference type="InterPro" id="IPR039261">
    <property type="entry name" value="FNR_nucleotide-bd"/>
</dbReference>
<evidence type="ECO:0000313" key="13">
    <source>
        <dbReference type="EMBL" id="MCW3476649.1"/>
    </source>
</evidence>
<dbReference type="InterPro" id="IPR015701">
    <property type="entry name" value="FNR"/>
</dbReference>
<evidence type="ECO:0000256" key="6">
    <source>
        <dbReference type="ARBA" id="ARBA00023002"/>
    </source>
</evidence>
<feature type="binding site" evidence="10">
    <location>
        <begin position="326"/>
        <end position="327"/>
    </location>
    <ligand>
        <name>NADP(+)</name>
        <dbReference type="ChEBI" id="CHEBI:58349"/>
    </ligand>
</feature>
<evidence type="ECO:0000313" key="14">
    <source>
        <dbReference type="Proteomes" id="UP001165679"/>
    </source>
</evidence>
<accession>A0AA41YNA0</accession>
<keyword evidence="14" id="KW-1185">Reference proteome</keyword>
<feature type="binding site" evidence="10">
    <location>
        <position position="195"/>
    </location>
    <ligand>
        <name>NADP(+)</name>
        <dbReference type="ChEBI" id="CHEBI:58349"/>
    </ligand>
</feature>
<comment type="cofactor">
    <cofactor evidence="1">
        <name>FAD</name>
        <dbReference type="ChEBI" id="CHEBI:57692"/>
    </cofactor>
</comment>
<keyword evidence="3" id="KW-0479">Metal-binding</keyword>
<evidence type="ECO:0000256" key="9">
    <source>
        <dbReference type="PIRNR" id="PIRNR000361"/>
    </source>
</evidence>
<feature type="binding site" evidence="10">
    <location>
        <begin position="362"/>
        <end position="363"/>
    </location>
    <ligand>
        <name>NADP(+)</name>
        <dbReference type="ChEBI" id="CHEBI:58349"/>
    </ligand>
</feature>
<dbReference type="InterPro" id="IPR017634">
    <property type="entry name" value="Benzoyl_CoA_Oase_BoxA"/>
</dbReference>
<dbReference type="Pfam" id="PF00175">
    <property type="entry name" value="NAD_binding_1"/>
    <property type="match status" value="1"/>
</dbReference>
<feature type="binding site" evidence="10">
    <location>
        <position position="215"/>
    </location>
    <ligand>
        <name>NADP(+)</name>
        <dbReference type="ChEBI" id="CHEBI:58349"/>
    </ligand>
</feature>
<dbReference type="GO" id="GO:0046872">
    <property type="term" value="F:metal ion binding"/>
    <property type="evidence" value="ECO:0007669"/>
    <property type="project" value="UniProtKB-KW"/>
</dbReference>
<dbReference type="NCBIfam" id="TIGR03224">
    <property type="entry name" value="benzo_boxA"/>
    <property type="match status" value="1"/>
</dbReference>
<dbReference type="SUPFAM" id="SSF63380">
    <property type="entry name" value="Riboflavin synthase domain-like"/>
    <property type="match status" value="1"/>
</dbReference>
<dbReference type="SUPFAM" id="SSF54862">
    <property type="entry name" value="4Fe-4S ferredoxins"/>
    <property type="match status" value="1"/>
</dbReference>
<dbReference type="PROSITE" id="PS00198">
    <property type="entry name" value="4FE4S_FER_1"/>
    <property type="match status" value="2"/>
</dbReference>
<evidence type="ECO:0000256" key="10">
    <source>
        <dbReference type="PIRSR" id="PIRSR000361-1"/>
    </source>
</evidence>
<keyword evidence="7" id="KW-0408">Iron</keyword>
<name>A0AA41YNA0_9PROT</name>
<dbReference type="PIRSF" id="PIRSF501177">
    <property type="entry name" value="BoxA"/>
    <property type="match status" value="1"/>
</dbReference>
<dbReference type="SUPFAM" id="SSF52343">
    <property type="entry name" value="Ferredoxin reductase-like, C-terminal NADP-linked domain"/>
    <property type="match status" value="1"/>
</dbReference>
<reference evidence="13" key="1">
    <citation type="submission" date="2022-09" db="EMBL/GenBank/DDBJ databases">
        <title>Rhodovastum sp. nov. RN2-1 isolated from soil in Seongnam, South Korea.</title>
        <authorList>
            <person name="Le N.T."/>
        </authorList>
    </citation>
    <scope>NUCLEOTIDE SEQUENCE</scope>
    <source>
        <strain evidence="13">RN2-1</strain>
    </source>
</reference>
<keyword evidence="4 9" id="KW-0274">FAD</keyword>
<gene>
    <name evidence="13" type="primary">boxA</name>
    <name evidence="13" type="ORF">OL599_18965</name>
</gene>
<dbReference type="Gene3D" id="3.40.50.80">
    <property type="entry name" value="Nucleotide-binding domain of ferredoxin-NADP reductase (FNR) module"/>
    <property type="match status" value="1"/>
</dbReference>
<dbReference type="Gene3D" id="2.40.30.10">
    <property type="entry name" value="Translation factors"/>
    <property type="match status" value="1"/>
</dbReference>